<accession>A0A0F9LA47</accession>
<keyword evidence="1" id="KW-0472">Membrane</keyword>
<name>A0A0F9LA47_9ZZZZ</name>
<gene>
    <name evidence="2" type="ORF">LCGC14_1604570</name>
</gene>
<keyword evidence="1" id="KW-0812">Transmembrane</keyword>
<organism evidence="2">
    <name type="scientific">marine sediment metagenome</name>
    <dbReference type="NCBI Taxonomy" id="412755"/>
    <lineage>
        <taxon>unclassified sequences</taxon>
        <taxon>metagenomes</taxon>
        <taxon>ecological metagenomes</taxon>
    </lineage>
</organism>
<protein>
    <submittedName>
        <fullName evidence="2">Uncharacterized protein</fullName>
    </submittedName>
</protein>
<evidence type="ECO:0000256" key="1">
    <source>
        <dbReference type="SAM" id="Phobius"/>
    </source>
</evidence>
<sequence>MFTIFTLPTNFVASTTAVMGSLFSDLSPFITLILGVILATLVVTMIFNVLTK</sequence>
<proteinExistence type="predicted"/>
<comment type="caution">
    <text evidence="2">The sequence shown here is derived from an EMBL/GenBank/DDBJ whole genome shotgun (WGS) entry which is preliminary data.</text>
</comment>
<dbReference type="EMBL" id="LAZR01012913">
    <property type="protein sequence ID" value="KKM24485.1"/>
    <property type="molecule type" value="Genomic_DNA"/>
</dbReference>
<evidence type="ECO:0000313" key="2">
    <source>
        <dbReference type="EMBL" id="KKM24485.1"/>
    </source>
</evidence>
<reference evidence="2" key="1">
    <citation type="journal article" date="2015" name="Nature">
        <title>Complex archaea that bridge the gap between prokaryotes and eukaryotes.</title>
        <authorList>
            <person name="Spang A."/>
            <person name="Saw J.H."/>
            <person name="Jorgensen S.L."/>
            <person name="Zaremba-Niedzwiedzka K."/>
            <person name="Martijn J."/>
            <person name="Lind A.E."/>
            <person name="van Eijk R."/>
            <person name="Schleper C."/>
            <person name="Guy L."/>
            <person name="Ettema T.J."/>
        </authorList>
    </citation>
    <scope>NUCLEOTIDE SEQUENCE</scope>
</reference>
<keyword evidence="1" id="KW-1133">Transmembrane helix</keyword>
<feature type="transmembrane region" description="Helical" evidence="1">
    <location>
        <begin position="29"/>
        <end position="50"/>
    </location>
</feature>
<dbReference type="AlphaFoldDB" id="A0A0F9LA47"/>